<organism evidence="2 3">
    <name type="scientific">Notoacmeibacter ruber</name>
    <dbReference type="NCBI Taxonomy" id="2670375"/>
    <lineage>
        <taxon>Bacteria</taxon>
        <taxon>Pseudomonadati</taxon>
        <taxon>Pseudomonadota</taxon>
        <taxon>Alphaproteobacteria</taxon>
        <taxon>Hyphomicrobiales</taxon>
        <taxon>Notoacmeibacteraceae</taxon>
        <taxon>Notoacmeibacter</taxon>
    </lineage>
</organism>
<evidence type="ECO:0000313" key="2">
    <source>
        <dbReference type="EMBL" id="RLQ88930.1"/>
    </source>
</evidence>
<feature type="signal peptide" evidence="1">
    <location>
        <begin position="1"/>
        <end position="19"/>
    </location>
</feature>
<protein>
    <submittedName>
        <fullName evidence="2">Uncharacterized protein</fullName>
    </submittedName>
</protein>
<dbReference type="AlphaFoldDB" id="A0A3L7JEM4"/>
<feature type="chain" id="PRO_5017988525" evidence="1">
    <location>
        <begin position="20"/>
        <end position="167"/>
    </location>
</feature>
<proteinExistence type="predicted"/>
<dbReference type="RefSeq" id="WP_121645898.1">
    <property type="nucleotide sequence ID" value="NZ_RCWN01000001.1"/>
</dbReference>
<keyword evidence="3" id="KW-1185">Reference proteome</keyword>
<sequence length="167" mass="18495">MRRFVAAIAISLIASPSVAETAENEDEYVYTEQDRLKDAAIKSAFGRMFSERLLQEGGIATNFECSESNCIGEAAGLQFRVNPKGIEVALSYAADPADLDAACIAAMRMWRNDLNPEMGRRLLEEAVAKKNSSGYREARVAIPGMSLWIEELDDPRLVRCRTFPQAD</sequence>
<evidence type="ECO:0000256" key="1">
    <source>
        <dbReference type="SAM" id="SignalP"/>
    </source>
</evidence>
<accession>A0A3L7JEM4</accession>
<evidence type="ECO:0000313" key="3">
    <source>
        <dbReference type="Proteomes" id="UP000281094"/>
    </source>
</evidence>
<reference evidence="2 3" key="1">
    <citation type="submission" date="2018-10" db="EMBL/GenBank/DDBJ databases">
        <title>Notoacmeibacter sp. M2BS9Y-3-1, whole genome shotgun sequence.</title>
        <authorList>
            <person name="Tuo L."/>
        </authorList>
    </citation>
    <scope>NUCLEOTIDE SEQUENCE [LARGE SCALE GENOMIC DNA]</scope>
    <source>
        <strain evidence="2 3">M2BS9Y-3-1</strain>
    </source>
</reference>
<name>A0A3L7JEM4_9HYPH</name>
<keyword evidence="1" id="KW-0732">Signal</keyword>
<gene>
    <name evidence="2" type="ORF">D8780_12515</name>
</gene>
<dbReference type="EMBL" id="RCWN01000001">
    <property type="protein sequence ID" value="RLQ88930.1"/>
    <property type="molecule type" value="Genomic_DNA"/>
</dbReference>
<dbReference type="Proteomes" id="UP000281094">
    <property type="component" value="Unassembled WGS sequence"/>
</dbReference>
<comment type="caution">
    <text evidence="2">The sequence shown here is derived from an EMBL/GenBank/DDBJ whole genome shotgun (WGS) entry which is preliminary data.</text>
</comment>